<dbReference type="InterPro" id="IPR027417">
    <property type="entry name" value="P-loop_NTPase"/>
</dbReference>
<dbReference type="Proteomes" id="UP000586305">
    <property type="component" value="Unassembled WGS sequence"/>
</dbReference>
<keyword evidence="3" id="KW-1185">Reference proteome</keyword>
<dbReference type="SUPFAM" id="SSF52540">
    <property type="entry name" value="P-loop containing nucleoside triphosphate hydrolases"/>
    <property type="match status" value="1"/>
</dbReference>
<reference evidence="2 3" key="1">
    <citation type="submission" date="2020-04" db="EMBL/GenBank/DDBJ databases">
        <title>Pseudoalteromonas caenipelagi sp. nov., isolated from a tidal flat.</title>
        <authorList>
            <person name="Park S."/>
            <person name="Yoon J.-H."/>
        </authorList>
    </citation>
    <scope>NUCLEOTIDE SEQUENCE [LARGE SCALE GENOMIC DNA]</scope>
    <source>
        <strain evidence="2 3">JBTF-M23</strain>
    </source>
</reference>
<sequence length="955" mass="109020">MGIGDFFGAGFVNFLSARLENMLANKAQQEAIISAFQAQLETRSCAQGNLFIELYQRAVQHSELDIDYTQPLDSLIVMLEHEGDLQRLFENAIAQSADFYDYKSKLIDKISTYIQSHHYQIPAELGGMPERFVEQLHEFMGMFIELLTPHSALKQHIAALKLQLAKSKLPLMAQPILADTQQPHNFFHKYKYDRRLVHFEKDSTLEQQLDSFCQPKAHKLGADIKIMALYGRAGSGKSRTAFEWCLNLQTQALPWHAGFISNTQTVDNMSLYSWQRPTLIVLDYAANRTEQLQALLNSLQACHQQKLINAPIRILLLERQCSLEHGWLKELLDDANISPYFAYTEQQQPLHVEISAPTLAQNQAIVRSYAKATEQQCDNKLLAHIIDTANRIENTQPRPLILQVISELLLKDTTQNYQSIEQILEALFKNEERILSKAASKANLSQFWALIAIATLAGGTNLSMLKQLESTHPIITRLVTEQNWQLAQLFYGNAANSNDFSLPSLEPDLLGEYGVLRVWRNWQQSRESIFSNNDEPSAQDKLLAQLSLAFTLNANNCADALARTCYDFEKDNLLLNKDFYLDIQKQWKDSNHPNLRGYCDYLGLYFWNRLDNHYKQRDTESYQTALNILCGCHELASASKMTFAVVLFTASSTDNDLNIPWKKQQVYVTKLRTIANQTNNAKVSFLYAMSLVNFIGHCTAYNLRIAMDCITQLTFVAERQNTTRTWVALAKGLVNIVANCTAKDLSTSKHCVIQLSQIANEQNNNEIWRELAKALFNITYSSVEVDLSLTKSYIRQLSVLAKQQDNYEIWLRLAKTLMHSVPHYASTNLPLAKLYIQQLSSIAEQQQSEDIWLLNAKGLVLAIKSFVANNLDEAKILLEQLTELTEQQVQASNYNDICNTLYRGQFLTACYWILLKPNTGGEKLFFTVEEKLTEDKELKPFVKKLRLVIDNRDKP</sequence>
<name>A0A849VG29_9GAMM</name>
<organism evidence="2 3">
    <name type="scientific">Pseudoalteromonas caenipelagi</name>
    <dbReference type="NCBI Taxonomy" id="2726988"/>
    <lineage>
        <taxon>Bacteria</taxon>
        <taxon>Pseudomonadati</taxon>
        <taxon>Pseudomonadota</taxon>
        <taxon>Gammaproteobacteria</taxon>
        <taxon>Alteromonadales</taxon>
        <taxon>Pseudoalteromonadaceae</taxon>
        <taxon>Pseudoalteromonas</taxon>
    </lineage>
</organism>
<proteinExistence type="predicted"/>
<comment type="caution">
    <text evidence="2">The sequence shown here is derived from an EMBL/GenBank/DDBJ whole genome shotgun (WGS) entry which is preliminary data.</text>
</comment>
<feature type="domain" description="Helicase superfamily 3 single-stranded DNA/RNA virus" evidence="1">
    <location>
        <begin position="229"/>
        <end position="298"/>
    </location>
</feature>
<evidence type="ECO:0000259" key="1">
    <source>
        <dbReference type="Pfam" id="PF00910"/>
    </source>
</evidence>
<dbReference type="InterPro" id="IPR000605">
    <property type="entry name" value="Helicase_SF3_ssDNA/RNA_vir"/>
</dbReference>
<accession>A0A849VG29</accession>
<dbReference type="GO" id="GO:0003724">
    <property type="term" value="F:RNA helicase activity"/>
    <property type="evidence" value="ECO:0007669"/>
    <property type="project" value="InterPro"/>
</dbReference>
<gene>
    <name evidence="2" type="ORF">HG263_16675</name>
</gene>
<protein>
    <recommendedName>
        <fullName evidence="1">Helicase superfamily 3 single-stranded DNA/RNA virus domain-containing protein</fullName>
    </recommendedName>
</protein>
<dbReference type="RefSeq" id="WP_171627224.1">
    <property type="nucleotide sequence ID" value="NZ_JABBPG010000008.1"/>
</dbReference>
<dbReference type="AlphaFoldDB" id="A0A849VG29"/>
<dbReference type="EMBL" id="JABBPG010000008">
    <property type="protein sequence ID" value="NOU52165.1"/>
    <property type="molecule type" value="Genomic_DNA"/>
</dbReference>
<evidence type="ECO:0000313" key="3">
    <source>
        <dbReference type="Proteomes" id="UP000586305"/>
    </source>
</evidence>
<dbReference type="Pfam" id="PF00910">
    <property type="entry name" value="RNA_helicase"/>
    <property type="match status" value="1"/>
</dbReference>
<dbReference type="GO" id="GO:0003723">
    <property type="term" value="F:RNA binding"/>
    <property type="evidence" value="ECO:0007669"/>
    <property type="project" value="InterPro"/>
</dbReference>
<evidence type="ECO:0000313" key="2">
    <source>
        <dbReference type="EMBL" id="NOU52165.1"/>
    </source>
</evidence>